<dbReference type="InterPro" id="IPR046848">
    <property type="entry name" value="E_motif"/>
</dbReference>
<keyword evidence="4" id="KW-1185">Reference proteome</keyword>
<feature type="repeat" description="PPR" evidence="2">
    <location>
        <begin position="138"/>
        <end position="172"/>
    </location>
</feature>
<dbReference type="FunFam" id="1.25.40.10:FF:000343">
    <property type="entry name" value="Pentatricopeptide repeat-containing protein At3g58590"/>
    <property type="match status" value="1"/>
</dbReference>
<feature type="repeat" description="PPR" evidence="2">
    <location>
        <begin position="353"/>
        <end position="387"/>
    </location>
</feature>
<dbReference type="NCBIfam" id="TIGR00756">
    <property type="entry name" value="PPR"/>
    <property type="match status" value="5"/>
</dbReference>
<protein>
    <recommendedName>
        <fullName evidence="5">Pentatricopeptide repeat-containing protein</fullName>
    </recommendedName>
</protein>
<feature type="repeat" description="PPR" evidence="2">
    <location>
        <begin position="247"/>
        <end position="281"/>
    </location>
</feature>
<evidence type="ECO:0000313" key="4">
    <source>
        <dbReference type="Proteomes" id="UP000541444"/>
    </source>
</evidence>
<dbReference type="GO" id="GO:0009451">
    <property type="term" value="P:RNA modification"/>
    <property type="evidence" value="ECO:0007669"/>
    <property type="project" value="InterPro"/>
</dbReference>
<accession>A0A7J7L1Y1</accession>
<comment type="caution">
    <text evidence="3">The sequence shown here is derived from an EMBL/GenBank/DDBJ whole genome shotgun (WGS) entry which is preliminary data.</text>
</comment>
<dbReference type="PANTHER" id="PTHR47926">
    <property type="entry name" value="PENTATRICOPEPTIDE REPEAT-CONTAINING PROTEIN"/>
    <property type="match status" value="1"/>
</dbReference>
<proteinExistence type="predicted"/>
<dbReference type="InterPro" id="IPR002885">
    <property type="entry name" value="PPR_rpt"/>
</dbReference>
<dbReference type="EMBL" id="JACGCM010002686">
    <property type="protein sequence ID" value="KAF6136623.1"/>
    <property type="molecule type" value="Genomic_DNA"/>
</dbReference>
<dbReference type="Pfam" id="PF13041">
    <property type="entry name" value="PPR_2"/>
    <property type="match status" value="3"/>
</dbReference>
<organism evidence="3 4">
    <name type="scientific">Kingdonia uniflora</name>
    <dbReference type="NCBI Taxonomy" id="39325"/>
    <lineage>
        <taxon>Eukaryota</taxon>
        <taxon>Viridiplantae</taxon>
        <taxon>Streptophyta</taxon>
        <taxon>Embryophyta</taxon>
        <taxon>Tracheophyta</taxon>
        <taxon>Spermatophyta</taxon>
        <taxon>Magnoliopsida</taxon>
        <taxon>Ranunculales</taxon>
        <taxon>Circaeasteraceae</taxon>
        <taxon>Kingdonia</taxon>
    </lineage>
</organism>
<dbReference type="PROSITE" id="PS51375">
    <property type="entry name" value="PPR"/>
    <property type="match status" value="5"/>
</dbReference>
<evidence type="ECO:0008006" key="5">
    <source>
        <dbReference type="Google" id="ProtNLM"/>
    </source>
</evidence>
<dbReference type="FunFam" id="1.25.40.10:FF:000090">
    <property type="entry name" value="Pentatricopeptide repeat-containing protein, chloroplastic"/>
    <property type="match status" value="1"/>
</dbReference>
<evidence type="ECO:0000256" key="1">
    <source>
        <dbReference type="ARBA" id="ARBA00022737"/>
    </source>
</evidence>
<dbReference type="GO" id="GO:0003723">
    <property type="term" value="F:RNA binding"/>
    <property type="evidence" value="ECO:0007669"/>
    <property type="project" value="InterPro"/>
</dbReference>
<evidence type="ECO:0000313" key="3">
    <source>
        <dbReference type="EMBL" id="KAF6136623.1"/>
    </source>
</evidence>
<dbReference type="PANTHER" id="PTHR47926:SF452">
    <property type="entry name" value="PENTATRICOPEPTIDE REPEAT-CONTAINING PROTEIN"/>
    <property type="match status" value="1"/>
</dbReference>
<dbReference type="InterPro" id="IPR046960">
    <property type="entry name" value="PPR_At4g14850-like_plant"/>
</dbReference>
<keyword evidence="1" id="KW-0677">Repeat</keyword>
<feature type="repeat" description="PPR" evidence="2">
    <location>
        <begin position="491"/>
        <end position="526"/>
    </location>
</feature>
<reference evidence="3 4" key="1">
    <citation type="journal article" date="2020" name="IScience">
        <title>Genome Sequencing of the Endangered Kingdonia uniflora (Circaeasteraceae, Ranunculales) Reveals Potential Mechanisms of Evolutionary Specialization.</title>
        <authorList>
            <person name="Sun Y."/>
            <person name="Deng T."/>
            <person name="Zhang A."/>
            <person name="Moore M.J."/>
            <person name="Landis J.B."/>
            <person name="Lin N."/>
            <person name="Zhang H."/>
            <person name="Zhang X."/>
            <person name="Huang J."/>
            <person name="Zhang X."/>
            <person name="Sun H."/>
            <person name="Wang H."/>
        </authorList>
    </citation>
    <scope>NUCLEOTIDE SEQUENCE [LARGE SCALE GENOMIC DNA]</scope>
    <source>
        <strain evidence="3">TB1705</strain>
        <tissue evidence="3">Leaf</tissue>
    </source>
</reference>
<name>A0A7J7L1Y1_9MAGN</name>
<dbReference type="Gene3D" id="1.25.40.10">
    <property type="entry name" value="Tetratricopeptide repeat domain"/>
    <property type="match status" value="5"/>
</dbReference>
<dbReference type="Proteomes" id="UP000541444">
    <property type="component" value="Unassembled WGS sequence"/>
</dbReference>
<dbReference type="InterPro" id="IPR011990">
    <property type="entry name" value="TPR-like_helical_dom_sf"/>
</dbReference>
<dbReference type="Pfam" id="PF01535">
    <property type="entry name" value="PPR"/>
    <property type="match status" value="4"/>
</dbReference>
<evidence type="ECO:0000256" key="2">
    <source>
        <dbReference type="PROSITE-ProRule" id="PRU00708"/>
    </source>
</evidence>
<dbReference type="OrthoDB" id="185373at2759"/>
<gene>
    <name evidence="3" type="ORF">GIB67_016079</name>
</gene>
<dbReference type="Pfam" id="PF20431">
    <property type="entry name" value="E_motif"/>
    <property type="match status" value="1"/>
</dbReference>
<sequence>MSSLRNQLNYFCEKGKWRELAALYQEIQKQDFKPDSFTFTTLLKSTSNHHFRPLHQGRAIHADASKRGFVESDNYVANALVAMYAQCNSLHDARKVFDGIREANLANPVNWNTAISCFFRGGDHKGAYELFCLMKCPNDITWSAVIAGYVQNGKLVDALRVFKKMRGESDEIGFCVSPYSDTIATVFSACGQLRDLCFGEQVHGYAIKISPYVENDGFVGSSLVDLYGKCSCLELAKLVFDSMVEKCVVAWSALIASYVSNGCPSRGIDIFREMVYEGPEPNYVTLSSLITACANIPNLTFGKELHGFIVRRSEFTHDAYMSTSLINMYSKCHCMICARNIFEIAINTLEFNATPVYNATIAGYVENDCQDEAWEIFRSMHQEGSATPNSVTMAIVIPLCTMSSSLHYGKEVHCYSLKSGLTENIFVGNSLLDMYSKCGKLHVAENQFKMIVKKNRITWTSMIDGYGIHGDGEGAIRIFQKMVRESDVKPDQVTFVALISACSHAGLVEEGLTYFKEMDKEYGITPLDENYGSVVDLLARAGRLDEAKSFIAAMPKKPGPSVWGALLGACKIHGEVEEAEKAAKILLKLEPKEDGFQKLLSSLYSETGMLDKREEAISEMRERGISNRQGLSWLETGKRNYRFISEDMGLVC</sequence>
<dbReference type="AlphaFoldDB" id="A0A7J7L1Y1"/>
<feature type="repeat" description="PPR" evidence="2">
    <location>
        <begin position="455"/>
        <end position="490"/>
    </location>
</feature>